<evidence type="ECO:0000313" key="1">
    <source>
        <dbReference type="EMBL" id="AGW43590.1"/>
    </source>
</evidence>
<keyword evidence="2" id="KW-1185">Reference proteome</keyword>
<dbReference type="OrthoDB" id="41010at10239"/>
<name>U3PIN2_9CAUD</name>
<gene>
    <name evidence="1" type="ORF">JG068_08</name>
</gene>
<dbReference type="EMBL" id="KC853746">
    <property type="protein sequence ID" value="AGW43590.1"/>
    <property type="molecule type" value="Genomic_DNA"/>
</dbReference>
<dbReference type="RefSeq" id="YP_008853847.1">
    <property type="nucleotide sequence ID" value="NC_022916.1"/>
</dbReference>
<evidence type="ECO:0000313" key="2">
    <source>
        <dbReference type="Proteomes" id="UP000016892"/>
    </source>
</evidence>
<proteinExistence type="predicted"/>
<dbReference type="KEGG" id="vg:17699686"/>
<sequence>MNGLQGIRNINAQAAKANEKHERYQAQFKGDNWFVFDAYTGAWGKTPYQTAREAQEAADNIEKGYVSLPDSV</sequence>
<dbReference type="GeneID" id="17699686"/>
<accession>U3PIN2</accession>
<organism evidence="1 2">
    <name type="scientific">Burkholderia phage JG068</name>
    <dbReference type="NCBI Taxonomy" id="1401297"/>
    <lineage>
        <taxon>Viruses</taxon>
        <taxon>Duplodnaviria</taxon>
        <taxon>Heunggongvirae</taxon>
        <taxon>Uroviricota</taxon>
        <taxon>Caudoviricetes</taxon>
        <taxon>Autographivirales</taxon>
        <taxon>Autonotataviridae</taxon>
        <taxon>Mguuvirus</taxon>
        <taxon>Mguuvirus JG068</taxon>
    </lineage>
</organism>
<dbReference type="Proteomes" id="UP000016892">
    <property type="component" value="Segment"/>
</dbReference>
<protein>
    <submittedName>
        <fullName evidence="1">Uncharacterized protein</fullName>
    </submittedName>
</protein>
<reference evidence="1 2" key="1">
    <citation type="journal article" date="2013" name="BMC Genomics">
        <title>Genomic characterization of JG068, a novel virulent podovirus active against Burkholderia cenocepacia.</title>
        <authorList>
            <person name="Lynch K.H."/>
            <person name="Abdu A.H."/>
            <person name="Schobert M."/>
            <person name="Dennis J.J."/>
        </authorList>
    </citation>
    <scope>NUCLEOTIDE SEQUENCE [LARGE SCALE GENOMIC DNA]</scope>
</reference>